<evidence type="ECO:0000313" key="2">
    <source>
        <dbReference type="Proteomes" id="UP000198211"/>
    </source>
</evidence>
<keyword evidence="2" id="KW-1185">Reference proteome</keyword>
<dbReference type="AlphaFoldDB" id="A0A225WHA6"/>
<proteinExistence type="predicted"/>
<comment type="caution">
    <text evidence="1">The sequence shown here is derived from an EMBL/GenBank/DDBJ whole genome shotgun (WGS) entry which is preliminary data.</text>
</comment>
<dbReference type="EMBL" id="NBNE01000921">
    <property type="protein sequence ID" value="OWZ16509.1"/>
    <property type="molecule type" value="Genomic_DNA"/>
</dbReference>
<organism evidence="1 2">
    <name type="scientific">Phytophthora megakarya</name>
    <dbReference type="NCBI Taxonomy" id="4795"/>
    <lineage>
        <taxon>Eukaryota</taxon>
        <taxon>Sar</taxon>
        <taxon>Stramenopiles</taxon>
        <taxon>Oomycota</taxon>
        <taxon>Peronosporomycetes</taxon>
        <taxon>Peronosporales</taxon>
        <taxon>Peronosporaceae</taxon>
        <taxon>Phytophthora</taxon>
    </lineage>
</organism>
<accession>A0A225WHA6</accession>
<protein>
    <submittedName>
        <fullName evidence="1">Uncharacterized protein</fullName>
    </submittedName>
</protein>
<sequence>MDTREILTKIISSKSFLKGLRKDKGVEAVFAVNPHDSEKVERFKQQGWDGLVANPAYDVLVGYRDTVFRTELPSSNPPVREGIEHEIQLHPGTQPISVKQWRQSP</sequence>
<dbReference type="Proteomes" id="UP000198211">
    <property type="component" value="Unassembled WGS sequence"/>
</dbReference>
<gene>
    <name evidence="1" type="ORF">PHMEG_0009693</name>
</gene>
<reference evidence="2" key="1">
    <citation type="submission" date="2017-03" db="EMBL/GenBank/DDBJ databases">
        <title>Phytopthora megakarya and P. palmivora, two closely related causual agents of cacao black pod achieved similar genome size and gene model numbers by different mechanisms.</title>
        <authorList>
            <person name="Ali S."/>
            <person name="Shao J."/>
            <person name="Larry D.J."/>
            <person name="Kronmiller B."/>
            <person name="Shen D."/>
            <person name="Strem M.D."/>
            <person name="Melnick R.L."/>
            <person name="Guiltinan M.J."/>
            <person name="Tyler B.M."/>
            <person name="Meinhardt L.W."/>
            <person name="Bailey B.A."/>
        </authorList>
    </citation>
    <scope>NUCLEOTIDE SEQUENCE [LARGE SCALE GENOMIC DNA]</scope>
    <source>
        <strain evidence="2">zdho120</strain>
    </source>
</reference>
<evidence type="ECO:0000313" key="1">
    <source>
        <dbReference type="EMBL" id="OWZ16509.1"/>
    </source>
</evidence>
<dbReference type="OrthoDB" id="120945at2759"/>
<name>A0A225WHA6_9STRA</name>